<dbReference type="Proteomes" id="UP000606194">
    <property type="component" value="Unassembled WGS sequence"/>
</dbReference>
<dbReference type="AlphaFoldDB" id="A0A918FUB2"/>
<comment type="caution">
    <text evidence="2">The sequence shown here is derived from an EMBL/GenBank/DDBJ whole genome shotgun (WGS) entry which is preliminary data.</text>
</comment>
<sequence length="61" mass="6179">MPPTETDTWRPAAQFNSPEPYVPAVAPAVTDPTGPGRKAAGVDLPGARPGISAGARPGTVR</sequence>
<evidence type="ECO:0000313" key="2">
    <source>
        <dbReference type="EMBL" id="GGR85980.1"/>
    </source>
</evidence>
<feature type="region of interest" description="Disordered" evidence="1">
    <location>
        <begin position="1"/>
        <end position="61"/>
    </location>
</feature>
<name>A0A918FUB2_9ACTN</name>
<accession>A0A918FUB2</accession>
<organism evidence="2 3">
    <name type="scientific">Streptomyces humidus</name>
    <dbReference type="NCBI Taxonomy" id="52259"/>
    <lineage>
        <taxon>Bacteria</taxon>
        <taxon>Bacillati</taxon>
        <taxon>Actinomycetota</taxon>
        <taxon>Actinomycetes</taxon>
        <taxon>Kitasatosporales</taxon>
        <taxon>Streptomycetaceae</taxon>
        <taxon>Streptomyces</taxon>
    </lineage>
</organism>
<proteinExistence type="predicted"/>
<gene>
    <name evidence="2" type="ORF">GCM10010269_26420</name>
</gene>
<evidence type="ECO:0000256" key="1">
    <source>
        <dbReference type="SAM" id="MobiDB-lite"/>
    </source>
</evidence>
<protein>
    <submittedName>
        <fullName evidence="2">Uncharacterized protein</fullName>
    </submittedName>
</protein>
<keyword evidence="3" id="KW-1185">Reference proteome</keyword>
<dbReference type="EMBL" id="BMTL01000009">
    <property type="protein sequence ID" value="GGR85980.1"/>
    <property type="molecule type" value="Genomic_DNA"/>
</dbReference>
<evidence type="ECO:0000313" key="3">
    <source>
        <dbReference type="Proteomes" id="UP000606194"/>
    </source>
</evidence>
<reference evidence="2" key="1">
    <citation type="journal article" date="2014" name="Int. J. Syst. Evol. Microbiol.">
        <title>Complete genome sequence of Corynebacterium casei LMG S-19264T (=DSM 44701T), isolated from a smear-ripened cheese.</title>
        <authorList>
            <consortium name="US DOE Joint Genome Institute (JGI-PGF)"/>
            <person name="Walter F."/>
            <person name="Albersmeier A."/>
            <person name="Kalinowski J."/>
            <person name="Ruckert C."/>
        </authorList>
    </citation>
    <scope>NUCLEOTIDE SEQUENCE</scope>
    <source>
        <strain evidence="2">JCM 4386</strain>
    </source>
</reference>
<reference evidence="2" key="2">
    <citation type="submission" date="2020-09" db="EMBL/GenBank/DDBJ databases">
        <authorList>
            <person name="Sun Q."/>
            <person name="Ohkuma M."/>
        </authorList>
    </citation>
    <scope>NUCLEOTIDE SEQUENCE</scope>
    <source>
        <strain evidence="2">JCM 4386</strain>
    </source>
</reference>